<feature type="region of interest" description="Disordered" evidence="1">
    <location>
        <begin position="223"/>
        <end position="250"/>
    </location>
</feature>
<gene>
    <name evidence="4" type="ORF">CYMTET_36443</name>
</gene>
<feature type="domain" description="PiggyBac transposable element-derived protein" evidence="3">
    <location>
        <begin position="201"/>
        <end position="479"/>
    </location>
</feature>
<feature type="transmembrane region" description="Helical" evidence="2">
    <location>
        <begin position="454"/>
        <end position="472"/>
    </location>
</feature>
<dbReference type="EMBL" id="LGRX02023715">
    <property type="protein sequence ID" value="KAK3254341.1"/>
    <property type="molecule type" value="Genomic_DNA"/>
</dbReference>
<protein>
    <recommendedName>
        <fullName evidence="3">PiggyBac transposable element-derived protein domain-containing protein</fullName>
    </recommendedName>
</protein>
<keyword evidence="5" id="KW-1185">Reference proteome</keyword>
<keyword evidence="2" id="KW-0472">Membrane</keyword>
<feature type="compositionally biased region" description="Acidic residues" evidence="1">
    <location>
        <begin position="86"/>
        <end position="103"/>
    </location>
</feature>
<organism evidence="4 5">
    <name type="scientific">Cymbomonas tetramitiformis</name>
    <dbReference type="NCBI Taxonomy" id="36881"/>
    <lineage>
        <taxon>Eukaryota</taxon>
        <taxon>Viridiplantae</taxon>
        <taxon>Chlorophyta</taxon>
        <taxon>Pyramimonadophyceae</taxon>
        <taxon>Pyramimonadales</taxon>
        <taxon>Pyramimonadaceae</taxon>
        <taxon>Cymbomonas</taxon>
    </lineage>
</organism>
<evidence type="ECO:0000256" key="2">
    <source>
        <dbReference type="SAM" id="Phobius"/>
    </source>
</evidence>
<keyword evidence="2" id="KW-1133">Transmembrane helix</keyword>
<evidence type="ECO:0000259" key="3">
    <source>
        <dbReference type="Pfam" id="PF13843"/>
    </source>
</evidence>
<dbReference type="InterPro" id="IPR029526">
    <property type="entry name" value="PGBD"/>
</dbReference>
<feature type="compositionally biased region" description="Basic and acidic residues" evidence="1">
    <location>
        <begin position="223"/>
        <end position="241"/>
    </location>
</feature>
<sequence>MAPSAQPIQAIGIIKRRVKTPGEVFGVRVRHKTYFGTITKRDRPRGDPPQECVTVRYDDGQTCWFPVQTASRWLLPEGSAEAATAESEDLSDTPDSGESEQSDSEAGPSEKAVPTRRQKDKESPAQKAVRLEAEKCKEEISQTISDSFVENRRVQPPVTAFKHAKSRELYHDPPNDYTPGLLKTFVTARPKSVEDGMIYVFDKLLPKSYWQELSRTSLKYSVDKKAGQDTNADKAPDDRHPQYKGKGKQRPWNPKWVSPNGLLLFHESILLMVLNKRSEAQDHFSLDYFLRSIVADQYTRDSWTQTFRYLCPYDVDEYEKQKDGTSEYLDNPYLKYDSIQTSLFDGIHSIMVPPKVGSCDEGGKPWQGKGGEGITVHYNPQKPNKRMSMCFMFAAFGIPFAWEFYTGQRSNKYNEEKFNTEEERAYGKTISRILRLFRRAYGSSKGQELYMDNLFTSLFLFYLLATLFQAVATRTHRNNKLLPELTWGGNYIRGEYRWATAKHDAANFVYMEYGDNKTSSSRLFALNIGFVVLIW</sequence>
<feature type="compositionally biased region" description="Basic and acidic residues" evidence="1">
    <location>
        <begin position="117"/>
        <end position="136"/>
    </location>
</feature>
<proteinExistence type="predicted"/>
<keyword evidence="2" id="KW-0812">Transmembrane</keyword>
<evidence type="ECO:0000313" key="5">
    <source>
        <dbReference type="Proteomes" id="UP001190700"/>
    </source>
</evidence>
<reference evidence="4 5" key="1">
    <citation type="journal article" date="2015" name="Genome Biol. Evol.">
        <title>Comparative Genomics of a Bacterivorous Green Alga Reveals Evolutionary Causalities and Consequences of Phago-Mixotrophic Mode of Nutrition.</title>
        <authorList>
            <person name="Burns J.A."/>
            <person name="Paasch A."/>
            <person name="Narechania A."/>
            <person name="Kim E."/>
        </authorList>
    </citation>
    <scope>NUCLEOTIDE SEQUENCE [LARGE SCALE GENOMIC DNA]</scope>
    <source>
        <strain evidence="4 5">PLY_AMNH</strain>
    </source>
</reference>
<dbReference type="Proteomes" id="UP001190700">
    <property type="component" value="Unassembled WGS sequence"/>
</dbReference>
<name>A0AAE0CFW7_9CHLO</name>
<accession>A0AAE0CFW7</accession>
<evidence type="ECO:0000313" key="4">
    <source>
        <dbReference type="EMBL" id="KAK3254341.1"/>
    </source>
</evidence>
<dbReference type="Pfam" id="PF13843">
    <property type="entry name" value="DDE_Tnp_1_7"/>
    <property type="match status" value="1"/>
</dbReference>
<comment type="caution">
    <text evidence="4">The sequence shown here is derived from an EMBL/GenBank/DDBJ whole genome shotgun (WGS) entry which is preliminary data.</text>
</comment>
<dbReference type="AlphaFoldDB" id="A0AAE0CFW7"/>
<evidence type="ECO:0000256" key="1">
    <source>
        <dbReference type="SAM" id="MobiDB-lite"/>
    </source>
</evidence>
<feature type="region of interest" description="Disordered" evidence="1">
    <location>
        <begin position="78"/>
        <end position="136"/>
    </location>
</feature>